<dbReference type="EMBL" id="KP453775">
    <property type="protein sequence ID" value="AJS10075.1"/>
    <property type="molecule type" value="Genomic_DNA"/>
</dbReference>
<feature type="transmembrane region" description="Helical" evidence="1">
    <location>
        <begin position="592"/>
        <end position="615"/>
    </location>
</feature>
<name>A0A0D3RK98_KLEPN</name>
<dbReference type="RefSeq" id="WP_001553851.1">
    <property type="nucleotide sequence ID" value="NZ_CANDXR010000003.1"/>
</dbReference>
<dbReference type="AlphaFoldDB" id="A0A0D3RK98"/>
<feature type="transmembrane region" description="Helical" evidence="1">
    <location>
        <begin position="46"/>
        <end position="67"/>
    </location>
</feature>
<geneLocation type="plasmid" evidence="2">
    <name>pKP12226</name>
</geneLocation>
<proteinExistence type="predicted"/>
<keyword evidence="1" id="KW-0812">Transmembrane</keyword>
<feature type="transmembrane region" description="Helical" evidence="1">
    <location>
        <begin position="136"/>
        <end position="158"/>
    </location>
</feature>
<keyword evidence="2" id="KW-0614">Plasmid</keyword>
<reference evidence="2" key="1">
    <citation type="journal article" date="2015" name="Antimicrob. Agents Chemother.">
        <title>A Plasmid Bearing the blaCTX-M-15 Gene and Phage P1-Like Sequences from a Sequence Type 11 Klebsiella pneumoniae Isolate.</title>
        <authorList>
            <person name="Shin J."/>
            <person name="Ko K.S."/>
        </authorList>
    </citation>
    <scope>NUCLEOTIDE SEQUENCE</scope>
    <source>
        <strain evidence="2">ST11</strain>
        <plasmid evidence="2">pKP12226</plasmid>
    </source>
</reference>
<accession>A0A0D3RK98</accession>
<organism evidence="2">
    <name type="scientific">Klebsiella pneumoniae</name>
    <dbReference type="NCBI Taxonomy" id="573"/>
    <lineage>
        <taxon>Bacteria</taxon>
        <taxon>Pseudomonadati</taxon>
        <taxon>Pseudomonadota</taxon>
        <taxon>Gammaproteobacteria</taxon>
        <taxon>Enterobacterales</taxon>
        <taxon>Enterobacteriaceae</taxon>
        <taxon>Klebsiella/Raoultella group</taxon>
        <taxon>Klebsiella</taxon>
        <taxon>Klebsiella pneumoniae complex</taxon>
    </lineage>
</organism>
<keyword evidence="1" id="KW-0472">Membrane</keyword>
<sequence>MFGKLLKSVSWQVRAELRRSLKSNRDYKKLRWNPVERILVSCSTHYVRAMLVLWSAAFGAVGVVEYFRPVLLPFAVQHFKGITKLSDWMSNLLGSQLTIIGIVFPLVVGLISVLFQKKSARIHIQSAYQLHSGYMFAGLSGLSLAAFVVLGGMTLSIGDGYLNTSFAVTAFVWMLFNIILSIWFFVSSLNVLDESKRDRLMNKFFLSQIVDDYIQKAYIQAWLRYPGGHVGQNYLGNIKILPYSISEKDDMLHVKSNISKGDVVTDIYIRPFLFLLRRLEAVDGQDAEIIILPSFGVRSGELTLLSSRNVKPVSGLWRWLLRRCIVTGRPENKRDLDDITFDFFGEAYDALNDKNISVFRTGIERLTDTYTSIKRSYNYEVDKNYLDEVKESGFSHTFSDSFHYELRKFFRESVKSTEYSGEYFRESMLIPLRVYRKTQSTCFTDFRQFLLSLFRVWHVLNEWKAGLGGPLSASQELTHQALIRGYIGLWEGWSMTTITGKPGSEDSTGRLMYHLHNTARLLIPSVVADNASSVRYAHDVLCLWFNQSRFTRYWEEEYRWHSFFLTPDYLSLKETEPQWNMLLRGSKYKKDAALSIMFANALSDLRLLMAGYLIAHFESQKNIDLADLVNHLIMSELYEDRDTHDTLTPAFRRSVDIIDMILRIEHCNLHTNTSWYSGLSETIEVMNSYNERPYIPGRMYTGEYEDLGSLYGSFALLAIKLARPAEQVTQRVNEALAGGVFSYSSKDRIISILKRLKRDPSVPYEGYIISEADYATNVVFFNDVLDKYIDVFSRSKTADIVAAEVDQARLRNTDARLTNELPGALSEDVLLKYFTFTQNSECDRNWLAIYIPVGVSKEYVARELNQTDYGDFPSVSEVNRNILRRLHYVLWQSQAKLTIEVNNLETLLMEVAQRSADQNNYILVIYGSRFSEELRELVYQPERHDAFSIHVDVSARGSRSLPFRINNCLIYLVLNSEQEFSLMVSAESFGELRLFRYPDGTLFNTFYRSSDDPLEGVMKTLWEIEMEITDTPVARFEHR</sequence>
<feature type="transmembrane region" description="Helical" evidence="1">
    <location>
        <begin position="170"/>
        <end position="192"/>
    </location>
</feature>
<protein>
    <submittedName>
        <fullName evidence="2">Uncharacterized protein</fullName>
    </submittedName>
</protein>
<feature type="transmembrane region" description="Helical" evidence="1">
    <location>
        <begin position="93"/>
        <end position="115"/>
    </location>
</feature>
<keyword evidence="1" id="KW-1133">Transmembrane helix</keyword>
<evidence type="ECO:0000256" key="1">
    <source>
        <dbReference type="SAM" id="Phobius"/>
    </source>
</evidence>
<evidence type="ECO:0000313" key="2">
    <source>
        <dbReference type="EMBL" id="AJS10075.1"/>
    </source>
</evidence>